<reference evidence="7 8" key="1">
    <citation type="submission" date="2019-06" db="EMBL/GenBank/DDBJ databases">
        <title>Whole genome sequence for Cellvibrionaceae sp. R142.</title>
        <authorList>
            <person name="Wang G."/>
        </authorList>
    </citation>
    <scope>NUCLEOTIDE SEQUENCE [LARGE SCALE GENOMIC DNA]</scope>
    <source>
        <strain evidence="7 8">R142</strain>
    </source>
</reference>
<keyword evidence="1" id="KW-1003">Cell membrane</keyword>
<protein>
    <submittedName>
        <fullName evidence="7">UDP-2,3-diacylglucosamine diphosphatase</fullName>
    </submittedName>
</protein>
<dbReference type="CDD" id="cd07398">
    <property type="entry name" value="MPP_YbbF-LpxH"/>
    <property type="match status" value="1"/>
</dbReference>
<dbReference type="GO" id="GO:0008758">
    <property type="term" value="F:UDP-2,3-diacylglucosamine hydrolase activity"/>
    <property type="evidence" value="ECO:0007669"/>
    <property type="project" value="TreeGrafter"/>
</dbReference>
<evidence type="ECO:0000313" key="8">
    <source>
        <dbReference type="Proteomes" id="UP000319732"/>
    </source>
</evidence>
<evidence type="ECO:0000256" key="1">
    <source>
        <dbReference type="ARBA" id="ARBA00022475"/>
    </source>
</evidence>
<evidence type="ECO:0000259" key="6">
    <source>
        <dbReference type="Pfam" id="PF00149"/>
    </source>
</evidence>
<proteinExistence type="predicted"/>
<dbReference type="Gene3D" id="3.60.21.10">
    <property type="match status" value="1"/>
</dbReference>
<comment type="caution">
    <text evidence="7">The sequence shown here is derived from an EMBL/GenBank/DDBJ whole genome shotgun (WGS) entry which is preliminary data.</text>
</comment>
<keyword evidence="3" id="KW-0479">Metal-binding</keyword>
<dbReference type="PANTHER" id="PTHR34990:SF2">
    <property type="entry name" value="BLL8164 PROTEIN"/>
    <property type="match status" value="1"/>
</dbReference>
<evidence type="ECO:0000256" key="4">
    <source>
        <dbReference type="ARBA" id="ARBA00023136"/>
    </source>
</evidence>
<dbReference type="RefSeq" id="WP_142905480.1">
    <property type="nucleotide sequence ID" value="NZ_ML660096.1"/>
</dbReference>
<sequence length="263" mass="29913">MNPTHTVRCRTAWLSDIHLGNKDCKAAYLIDFLRRLDCERLYLVGDIVDLLAMRRRVHFSGDHYQVLCEIRRLADAGTQVIYVPGNHDAELRDFVGSNLLNIEVHRQFNHETVDGRRLLIIHGDELDHVVVYHNFIRLIGDHAYNLMAFMNRWVARGRRLLGFNYWSLATYLKTHLAQARKSIDIFERAAAALAARGGFDGVVCGHIHKAEIRTIDGVLYCNDGDWTESCTALVESDTGDLQILHWIEQPSTLKTQPPLAAAA</sequence>
<dbReference type="InterPro" id="IPR029052">
    <property type="entry name" value="Metallo-depent_PP-like"/>
</dbReference>
<keyword evidence="8" id="KW-1185">Reference proteome</keyword>
<dbReference type="InterPro" id="IPR004843">
    <property type="entry name" value="Calcineurin-like_PHP"/>
</dbReference>
<dbReference type="OrthoDB" id="9802481at2"/>
<dbReference type="GO" id="GO:0016020">
    <property type="term" value="C:membrane"/>
    <property type="evidence" value="ECO:0007669"/>
    <property type="project" value="GOC"/>
</dbReference>
<dbReference type="GO" id="GO:0009245">
    <property type="term" value="P:lipid A biosynthetic process"/>
    <property type="evidence" value="ECO:0007669"/>
    <property type="project" value="TreeGrafter"/>
</dbReference>
<evidence type="ECO:0000313" key="7">
    <source>
        <dbReference type="EMBL" id="TQV74257.1"/>
    </source>
</evidence>
<keyword evidence="2" id="KW-0997">Cell inner membrane</keyword>
<organism evidence="7 8">
    <name type="scientific">Exilibacterium tricleocarpae</name>
    <dbReference type="NCBI Taxonomy" id="2591008"/>
    <lineage>
        <taxon>Bacteria</taxon>
        <taxon>Pseudomonadati</taxon>
        <taxon>Pseudomonadota</taxon>
        <taxon>Gammaproteobacteria</taxon>
        <taxon>Cellvibrionales</taxon>
        <taxon>Cellvibrionaceae</taxon>
        <taxon>Exilibacterium</taxon>
    </lineage>
</organism>
<feature type="domain" description="Calcineurin-like phosphoesterase" evidence="6">
    <location>
        <begin position="10"/>
        <end position="209"/>
    </location>
</feature>
<evidence type="ECO:0000256" key="2">
    <source>
        <dbReference type="ARBA" id="ARBA00022519"/>
    </source>
</evidence>
<dbReference type="PANTHER" id="PTHR34990">
    <property type="entry name" value="UDP-2,3-DIACYLGLUCOSAMINE HYDROLASE-RELATED"/>
    <property type="match status" value="1"/>
</dbReference>
<keyword evidence="4" id="KW-0472">Membrane</keyword>
<dbReference type="InterPro" id="IPR043461">
    <property type="entry name" value="LpxH-like"/>
</dbReference>
<evidence type="ECO:0000256" key="3">
    <source>
        <dbReference type="ARBA" id="ARBA00022723"/>
    </source>
</evidence>
<dbReference type="SUPFAM" id="SSF56300">
    <property type="entry name" value="Metallo-dependent phosphatases"/>
    <property type="match status" value="1"/>
</dbReference>
<dbReference type="GO" id="GO:0046872">
    <property type="term" value="F:metal ion binding"/>
    <property type="evidence" value="ECO:0007669"/>
    <property type="project" value="UniProtKB-KW"/>
</dbReference>
<gene>
    <name evidence="7" type="ORF">FKG94_16780</name>
</gene>
<keyword evidence="5" id="KW-0464">Manganese</keyword>
<evidence type="ECO:0000256" key="5">
    <source>
        <dbReference type="ARBA" id="ARBA00023211"/>
    </source>
</evidence>
<name>A0A545TAM8_9GAMM</name>
<dbReference type="Pfam" id="PF00149">
    <property type="entry name" value="Metallophos"/>
    <property type="match status" value="1"/>
</dbReference>
<dbReference type="EMBL" id="VHSG01000017">
    <property type="protein sequence ID" value="TQV74257.1"/>
    <property type="molecule type" value="Genomic_DNA"/>
</dbReference>
<dbReference type="Proteomes" id="UP000319732">
    <property type="component" value="Unassembled WGS sequence"/>
</dbReference>
<accession>A0A545TAM8</accession>
<dbReference type="AlphaFoldDB" id="A0A545TAM8"/>